<evidence type="ECO:0000256" key="1">
    <source>
        <dbReference type="SAM" id="MobiDB-lite"/>
    </source>
</evidence>
<dbReference type="Proteomes" id="UP000383932">
    <property type="component" value="Unassembled WGS sequence"/>
</dbReference>
<evidence type="ECO:0008006" key="5">
    <source>
        <dbReference type="Google" id="ProtNLM"/>
    </source>
</evidence>
<dbReference type="PANTHER" id="PTHR34618:SF1">
    <property type="entry name" value="SECRETED PROTEIN"/>
    <property type="match status" value="1"/>
</dbReference>
<protein>
    <recommendedName>
        <fullName evidence="5">Effector protein</fullName>
    </recommendedName>
</protein>
<evidence type="ECO:0000256" key="2">
    <source>
        <dbReference type="SAM" id="SignalP"/>
    </source>
</evidence>
<name>A0A5N5QER6_9AGAM</name>
<dbReference type="OrthoDB" id="3241054at2759"/>
<proteinExistence type="predicted"/>
<comment type="caution">
    <text evidence="3">The sequence shown here is derived from an EMBL/GenBank/DDBJ whole genome shotgun (WGS) entry which is preliminary data.</text>
</comment>
<gene>
    <name evidence="3" type="ORF">CTheo_6606</name>
</gene>
<keyword evidence="2" id="KW-0732">Signal</keyword>
<feature type="compositionally biased region" description="Acidic residues" evidence="1">
    <location>
        <begin position="197"/>
        <end position="209"/>
    </location>
</feature>
<organism evidence="3 4">
    <name type="scientific">Ceratobasidium theobromae</name>
    <dbReference type="NCBI Taxonomy" id="1582974"/>
    <lineage>
        <taxon>Eukaryota</taxon>
        <taxon>Fungi</taxon>
        <taxon>Dikarya</taxon>
        <taxon>Basidiomycota</taxon>
        <taxon>Agaricomycotina</taxon>
        <taxon>Agaricomycetes</taxon>
        <taxon>Cantharellales</taxon>
        <taxon>Ceratobasidiaceae</taxon>
        <taxon>Ceratobasidium</taxon>
    </lineage>
</organism>
<evidence type="ECO:0000313" key="4">
    <source>
        <dbReference type="Proteomes" id="UP000383932"/>
    </source>
</evidence>
<reference evidence="3 4" key="1">
    <citation type="journal article" date="2019" name="Fungal Biol. Biotechnol.">
        <title>Draft genome sequence of fastidious pathogen Ceratobasidium theobromae, which causes vascular-streak dieback in Theobroma cacao.</title>
        <authorList>
            <person name="Ali S.S."/>
            <person name="Asman A."/>
            <person name="Shao J."/>
            <person name="Firmansyah A.P."/>
            <person name="Susilo A.W."/>
            <person name="Rosmana A."/>
            <person name="McMahon P."/>
            <person name="Junaid M."/>
            <person name="Guest D."/>
            <person name="Kheng T.Y."/>
            <person name="Meinhardt L.W."/>
            <person name="Bailey B.A."/>
        </authorList>
    </citation>
    <scope>NUCLEOTIDE SEQUENCE [LARGE SCALE GENOMIC DNA]</scope>
    <source>
        <strain evidence="3 4">CT2</strain>
    </source>
</reference>
<dbReference type="EMBL" id="SSOP01000213">
    <property type="protein sequence ID" value="KAB5589948.1"/>
    <property type="molecule type" value="Genomic_DNA"/>
</dbReference>
<dbReference type="InterPro" id="IPR021476">
    <property type="entry name" value="Egh16-like"/>
</dbReference>
<dbReference type="PANTHER" id="PTHR34618">
    <property type="entry name" value="SURFACE PROTEIN MAS1, PUTATIVE-RELATED"/>
    <property type="match status" value="1"/>
</dbReference>
<dbReference type="Pfam" id="PF11327">
    <property type="entry name" value="Egh16-like"/>
    <property type="match status" value="1"/>
</dbReference>
<feature type="signal peptide" evidence="2">
    <location>
        <begin position="1"/>
        <end position="19"/>
    </location>
</feature>
<sequence>MFFAKSLVVIAVLAAQVLGHAGVEPFLGVANKAVRNDVTRPSNTKPCGKEDITKIDSSKFLAMSGTSFTAQAVNFNPGRDGSMQFTARVDPTGTGKSFVAATITQNGPLAPPKAGSTAQISVSLPDGTKCTGGASGDLCLLSFKSASGFGNCMVVKQSAGTGTASNKAVTGGAKKKTPRSHPRDFSISERGVASVSDDSDDDVDSDESD</sequence>
<dbReference type="AlphaFoldDB" id="A0A5N5QER6"/>
<evidence type="ECO:0000313" key="3">
    <source>
        <dbReference type="EMBL" id="KAB5589948.1"/>
    </source>
</evidence>
<keyword evidence="4" id="KW-1185">Reference proteome</keyword>
<accession>A0A5N5QER6</accession>
<feature type="region of interest" description="Disordered" evidence="1">
    <location>
        <begin position="160"/>
        <end position="209"/>
    </location>
</feature>
<feature type="chain" id="PRO_5024442289" description="Effector protein" evidence="2">
    <location>
        <begin position="20"/>
        <end position="209"/>
    </location>
</feature>